<sequence length="150" mass="16187">MYIVVRTDPGTPRFLTGSPAGHFKGRDPSVAVAALTEAWVDGAEVLYVGKATAGCSGRRGLDVRLDEFRRFGAGEAARHWGGRYVWQLADATALLLAWRETGDADSADAKADLIAEFIAAHDARRFANRIRGRQTRRAAPNSGTDSLDSV</sequence>
<gene>
    <name evidence="2" type="ORF">GCM10023205_67390</name>
</gene>
<dbReference type="Proteomes" id="UP001500466">
    <property type="component" value="Unassembled WGS sequence"/>
</dbReference>
<proteinExistence type="predicted"/>
<protein>
    <recommendedName>
        <fullName evidence="4">GIY-YIG nuclease family protein</fullName>
    </recommendedName>
</protein>
<name>A0ABP9I3S4_9ACTN</name>
<feature type="region of interest" description="Disordered" evidence="1">
    <location>
        <begin position="131"/>
        <end position="150"/>
    </location>
</feature>
<organism evidence="2 3">
    <name type="scientific">Yinghuangia aomiensis</name>
    <dbReference type="NCBI Taxonomy" id="676205"/>
    <lineage>
        <taxon>Bacteria</taxon>
        <taxon>Bacillati</taxon>
        <taxon>Actinomycetota</taxon>
        <taxon>Actinomycetes</taxon>
        <taxon>Kitasatosporales</taxon>
        <taxon>Streptomycetaceae</taxon>
        <taxon>Yinghuangia</taxon>
    </lineage>
</organism>
<accession>A0ABP9I3S4</accession>
<feature type="compositionally biased region" description="Polar residues" evidence="1">
    <location>
        <begin position="141"/>
        <end position="150"/>
    </location>
</feature>
<comment type="caution">
    <text evidence="2">The sequence shown here is derived from an EMBL/GenBank/DDBJ whole genome shotgun (WGS) entry which is preliminary data.</text>
</comment>
<reference evidence="3" key="1">
    <citation type="journal article" date="2019" name="Int. J. Syst. Evol. Microbiol.">
        <title>The Global Catalogue of Microorganisms (GCM) 10K type strain sequencing project: providing services to taxonomists for standard genome sequencing and annotation.</title>
        <authorList>
            <consortium name="The Broad Institute Genomics Platform"/>
            <consortium name="The Broad Institute Genome Sequencing Center for Infectious Disease"/>
            <person name="Wu L."/>
            <person name="Ma J."/>
        </authorList>
    </citation>
    <scope>NUCLEOTIDE SEQUENCE [LARGE SCALE GENOMIC DNA]</scope>
    <source>
        <strain evidence="3">JCM 17986</strain>
    </source>
</reference>
<evidence type="ECO:0000256" key="1">
    <source>
        <dbReference type="SAM" id="MobiDB-lite"/>
    </source>
</evidence>
<evidence type="ECO:0008006" key="4">
    <source>
        <dbReference type="Google" id="ProtNLM"/>
    </source>
</evidence>
<evidence type="ECO:0000313" key="3">
    <source>
        <dbReference type="Proteomes" id="UP001500466"/>
    </source>
</evidence>
<dbReference type="EMBL" id="BAABHS010000033">
    <property type="protein sequence ID" value="GAA4987214.1"/>
    <property type="molecule type" value="Genomic_DNA"/>
</dbReference>
<evidence type="ECO:0000313" key="2">
    <source>
        <dbReference type="EMBL" id="GAA4987214.1"/>
    </source>
</evidence>
<keyword evidence="3" id="KW-1185">Reference proteome</keyword>